<proteinExistence type="predicted"/>
<reference evidence="1 2" key="1">
    <citation type="submission" date="2017-04" db="EMBL/GenBank/DDBJ databases">
        <authorList>
            <person name="Afonso C.L."/>
            <person name="Miller P.J."/>
            <person name="Scott M.A."/>
            <person name="Spackman E."/>
            <person name="Goraichik I."/>
            <person name="Dimitrov K.M."/>
            <person name="Suarez D.L."/>
            <person name="Swayne D.E."/>
        </authorList>
    </citation>
    <scope>NUCLEOTIDE SEQUENCE [LARGE SCALE GENOMIC DNA]</scope>
    <source>
        <strain evidence="1 2">USBA 355</strain>
    </source>
</reference>
<sequence length="123" mass="13585">MMSIWSLFGPSRERQRLDLALRRYGVHPQLLADPVKLTVLRLIGRHPAEAAIERAAVLIAYCLLGPEDFVEANPPGLAAEQEQRLGLALEAPQGEDARLVMLCLRSGLAESSIEARFELEDVP</sequence>
<name>A0A1Y6BAW8_9PROT</name>
<evidence type="ECO:0000313" key="2">
    <source>
        <dbReference type="Proteomes" id="UP000192917"/>
    </source>
</evidence>
<dbReference type="RefSeq" id="WP_085121398.1">
    <property type="nucleotide sequence ID" value="NZ_FWZX01000002.1"/>
</dbReference>
<keyword evidence="2" id="KW-1185">Reference proteome</keyword>
<organism evidence="1 2">
    <name type="scientific">Tistlia consotensis USBA 355</name>
    <dbReference type="NCBI Taxonomy" id="560819"/>
    <lineage>
        <taxon>Bacteria</taxon>
        <taxon>Pseudomonadati</taxon>
        <taxon>Pseudomonadota</taxon>
        <taxon>Alphaproteobacteria</taxon>
        <taxon>Rhodospirillales</taxon>
        <taxon>Rhodovibrionaceae</taxon>
        <taxon>Tistlia</taxon>
    </lineage>
</organism>
<evidence type="ECO:0000313" key="1">
    <source>
        <dbReference type="EMBL" id="SMF00254.1"/>
    </source>
</evidence>
<gene>
    <name evidence="1" type="ORF">SAMN05428998_102330</name>
</gene>
<dbReference type="Proteomes" id="UP000192917">
    <property type="component" value="Unassembled WGS sequence"/>
</dbReference>
<dbReference type="EMBL" id="FWZX01000002">
    <property type="protein sequence ID" value="SMF00254.1"/>
    <property type="molecule type" value="Genomic_DNA"/>
</dbReference>
<accession>A0A1Y6BAW8</accession>
<protein>
    <submittedName>
        <fullName evidence="1">Uncharacterized protein</fullName>
    </submittedName>
</protein>
<dbReference type="AlphaFoldDB" id="A0A1Y6BAW8"/>